<evidence type="ECO:0000313" key="8">
    <source>
        <dbReference type="Proteomes" id="UP000636800"/>
    </source>
</evidence>
<dbReference type="InterPro" id="IPR000719">
    <property type="entry name" value="Prot_kinase_dom"/>
</dbReference>
<keyword evidence="1" id="KW-0723">Serine/threonine-protein kinase</keyword>
<dbReference type="Pfam" id="PF00069">
    <property type="entry name" value="Pkinase"/>
    <property type="match status" value="1"/>
</dbReference>
<proteinExistence type="predicted"/>
<name>A0A835PR49_VANPL</name>
<dbReference type="PANTHER" id="PTHR24349">
    <property type="entry name" value="SERINE/THREONINE-PROTEIN KINASE"/>
    <property type="match status" value="1"/>
</dbReference>
<dbReference type="Proteomes" id="UP000636800">
    <property type="component" value="Chromosome 13"/>
</dbReference>
<keyword evidence="8" id="KW-1185">Reference proteome</keyword>
<dbReference type="SUPFAM" id="SSF56112">
    <property type="entry name" value="Protein kinase-like (PK-like)"/>
    <property type="match status" value="1"/>
</dbReference>
<reference evidence="7 8" key="1">
    <citation type="journal article" date="2020" name="Nat. Food">
        <title>A phased Vanilla planifolia genome enables genetic improvement of flavour and production.</title>
        <authorList>
            <person name="Hasing T."/>
            <person name="Tang H."/>
            <person name="Brym M."/>
            <person name="Khazi F."/>
            <person name="Huang T."/>
            <person name="Chambers A.H."/>
        </authorList>
    </citation>
    <scope>NUCLEOTIDE SEQUENCE [LARGE SCALE GENOMIC DNA]</scope>
    <source>
        <tissue evidence="7">Leaf</tissue>
    </source>
</reference>
<evidence type="ECO:0000256" key="3">
    <source>
        <dbReference type="ARBA" id="ARBA00022741"/>
    </source>
</evidence>
<keyword evidence="4" id="KW-0418">Kinase</keyword>
<evidence type="ECO:0000256" key="4">
    <source>
        <dbReference type="ARBA" id="ARBA00022777"/>
    </source>
</evidence>
<dbReference type="AlphaFoldDB" id="A0A835PR49"/>
<comment type="caution">
    <text evidence="7">The sequence shown here is derived from an EMBL/GenBank/DDBJ whole genome shotgun (WGS) entry which is preliminary data.</text>
</comment>
<dbReference type="PROSITE" id="PS50011">
    <property type="entry name" value="PROTEIN_KINASE_DOM"/>
    <property type="match status" value="1"/>
</dbReference>
<dbReference type="Gene3D" id="1.10.510.10">
    <property type="entry name" value="Transferase(Phosphotransferase) domain 1"/>
    <property type="match status" value="1"/>
</dbReference>
<evidence type="ECO:0000256" key="1">
    <source>
        <dbReference type="ARBA" id="ARBA00022527"/>
    </source>
</evidence>
<keyword evidence="2" id="KW-0808">Transferase</keyword>
<dbReference type="GO" id="GO:0004674">
    <property type="term" value="F:protein serine/threonine kinase activity"/>
    <property type="evidence" value="ECO:0007669"/>
    <property type="project" value="UniProtKB-KW"/>
</dbReference>
<keyword evidence="3" id="KW-0547">Nucleotide-binding</keyword>
<dbReference type="Gene3D" id="3.30.200.20">
    <property type="entry name" value="Phosphorylase Kinase, domain 1"/>
    <property type="match status" value="1"/>
</dbReference>
<protein>
    <recommendedName>
        <fullName evidence="6">Protein kinase domain-containing protein</fullName>
    </recommendedName>
</protein>
<dbReference type="EMBL" id="JADCNL010000013">
    <property type="protein sequence ID" value="KAG0454677.1"/>
    <property type="molecule type" value="Genomic_DNA"/>
</dbReference>
<gene>
    <name evidence="7" type="ORF">HPP92_023969</name>
</gene>
<dbReference type="InterPro" id="IPR050205">
    <property type="entry name" value="CDPK_Ser/Thr_kinases"/>
</dbReference>
<organism evidence="7 8">
    <name type="scientific">Vanilla planifolia</name>
    <name type="common">Vanilla</name>
    <dbReference type="NCBI Taxonomy" id="51239"/>
    <lineage>
        <taxon>Eukaryota</taxon>
        <taxon>Viridiplantae</taxon>
        <taxon>Streptophyta</taxon>
        <taxon>Embryophyta</taxon>
        <taxon>Tracheophyta</taxon>
        <taxon>Spermatophyta</taxon>
        <taxon>Magnoliopsida</taxon>
        <taxon>Liliopsida</taxon>
        <taxon>Asparagales</taxon>
        <taxon>Orchidaceae</taxon>
        <taxon>Vanilloideae</taxon>
        <taxon>Vanilleae</taxon>
        <taxon>Vanilla</taxon>
    </lineage>
</organism>
<dbReference type="InterPro" id="IPR011009">
    <property type="entry name" value="Kinase-like_dom_sf"/>
</dbReference>
<evidence type="ECO:0000259" key="6">
    <source>
        <dbReference type="PROSITE" id="PS50011"/>
    </source>
</evidence>
<evidence type="ECO:0000256" key="2">
    <source>
        <dbReference type="ARBA" id="ARBA00022679"/>
    </source>
</evidence>
<sequence length="156" mass="17474">MLCEVQIMHHLAGHLKVVELHGAYEDRHSVNLVMELCEGGELFDRIIERGTTLSAPQPRSPSRSSPSCITATPWEEGSTQLVPLHRLAWHLAEPELSQPQLALSPKYGKICRVWGLSKKGEFASRVAGCGRRQRCWQAQRCDDDINKGYNGDAKIE</sequence>
<feature type="domain" description="Protein kinase" evidence="6">
    <location>
        <begin position="1"/>
        <end position="156"/>
    </location>
</feature>
<evidence type="ECO:0000256" key="5">
    <source>
        <dbReference type="ARBA" id="ARBA00022840"/>
    </source>
</evidence>
<evidence type="ECO:0000313" key="7">
    <source>
        <dbReference type="EMBL" id="KAG0454677.1"/>
    </source>
</evidence>
<dbReference type="OrthoDB" id="273181at2759"/>
<dbReference type="GO" id="GO:0005524">
    <property type="term" value="F:ATP binding"/>
    <property type="evidence" value="ECO:0007669"/>
    <property type="project" value="UniProtKB-KW"/>
</dbReference>
<keyword evidence="5" id="KW-0067">ATP-binding</keyword>
<accession>A0A835PR49</accession>